<feature type="compositionally biased region" description="Pro residues" evidence="1">
    <location>
        <begin position="399"/>
        <end position="415"/>
    </location>
</feature>
<dbReference type="InterPro" id="IPR037228">
    <property type="entry name" value="PhtA_dom_sf"/>
</dbReference>
<keyword evidence="5" id="KW-1185">Reference proteome</keyword>
<dbReference type="Pfam" id="PF04270">
    <property type="entry name" value="Strep_his_triad"/>
    <property type="match status" value="5"/>
</dbReference>
<evidence type="ECO:0000313" key="4">
    <source>
        <dbReference type="EMBL" id="SUN07962.1"/>
    </source>
</evidence>
<dbReference type="InterPro" id="IPR023832">
    <property type="entry name" value="His_triad_protein"/>
</dbReference>
<evidence type="ECO:0000313" key="3">
    <source>
        <dbReference type="EMBL" id="OLF50383.1"/>
    </source>
</evidence>
<name>A0A1Q8EF31_STRAI</name>
<dbReference type="Gene3D" id="3.10.50.90">
    <property type="match status" value="4"/>
</dbReference>
<reference evidence="4 6" key="3">
    <citation type="submission" date="2018-06" db="EMBL/GenBank/DDBJ databases">
        <authorList>
            <consortium name="Pathogen Informatics"/>
            <person name="Doyle S."/>
        </authorList>
    </citation>
    <scope>NUCLEOTIDE SEQUENCE [LARGE SCALE GENOMIC DNA]</scope>
    <source>
        <strain evidence="4 6">NCTC12957</strain>
    </source>
</reference>
<feature type="region of interest" description="Disordered" evidence="1">
    <location>
        <begin position="149"/>
        <end position="182"/>
    </location>
</feature>
<feature type="compositionally biased region" description="Basic and acidic residues" evidence="1">
    <location>
        <begin position="150"/>
        <end position="169"/>
    </location>
</feature>
<evidence type="ECO:0000256" key="1">
    <source>
        <dbReference type="SAM" id="MobiDB-lite"/>
    </source>
</evidence>
<dbReference type="EMBL" id="UHEN01000001">
    <property type="protein sequence ID" value="SUN07962.1"/>
    <property type="molecule type" value="Genomic_DNA"/>
</dbReference>
<feature type="compositionally biased region" description="Polar residues" evidence="1">
    <location>
        <begin position="275"/>
        <end position="296"/>
    </location>
</feature>
<dbReference type="EMBL" id="MSJL01000007">
    <property type="protein sequence ID" value="OLF50383.1"/>
    <property type="molecule type" value="Genomic_DNA"/>
</dbReference>
<dbReference type="Proteomes" id="UP000186437">
    <property type="component" value="Unassembled WGS sequence"/>
</dbReference>
<dbReference type="Proteomes" id="UP000255213">
    <property type="component" value="Unassembled WGS sequence"/>
</dbReference>
<dbReference type="AlphaFoldDB" id="A0A1Q8EF31"/>
<feature type="signal peptide" evidence="2">
    <location>
        <begin position="1"/>
        <end position="23"/>
    </location>
</feature>
<sequence>MKKNYIIGSVAAITLSLSSYALGQQQGIAKSENRRVAYVEQSVSSEDREQARGEELTPEQVSAKENSTAEQIVIKITDQGYVTSHGDHYHYYNGKVPYDAIISEELIMNDPAYQLQEADIVNDVKDGYIIKVNGRYYLYLKNKENPTNVRSKERIEEQRRQYRQGEEKASQPTSGALAAAKQEGRYTTDDGYVFQASDIIEDTGDAYIVPHGNHFHYIPKSDLSPDELRAAQAYWNGRNQTTVSHPTIGRRPQEPRLIHQDTPPFVSQPAGRVLPNQNQARPSNQPTQSKQPSKPTLQAVEPAEELLNLLKELYSLPLSQRYVEEDGLVFDPTQISNRTDRGVVVPHSNHHHFIPYNRLSDLEQRLAKMIPLGQPFPYVTDPKGAGIVGGSQASKPTNPTNPPKPNQVVPAPTPSKPDSDHTAPRIEQPILLAPKKDVSVDYQEFYQAAYQLIASAAGEKTDKETYEKLNRFITELNGEPTDKVGLIRAILSHLALVQYPERSGKPNSKIVYTAQEIQVATLAGMYTTSDGYIFDAKDIISDEGEGYLAPHNNHSHYIPKKDLSAREQEEARLYVVEAGLQQKKEEEQAPPVTGEKAMDIYNRVVPAKLMPVADMPYHSAYVVDIQNGQLIIPHHNHYHNLPLYLFDTGLYEVPAGYTMEQFLATVKYYVLHPEDRPVSDRGFGISSNHGKVVPELDEDDASDSDDEVSYEPDEYAQKEQKLAGEYGMSLEEFQSKLYKIVLKYDLSIENFNFHPEQKTLSFIAKSGQNITISLETLAEVPANE</sequence>
<dbReference type="RefSeq" id="WP_075098676.1">
    <property type="nucleotide sequence ID" value="NZ_MSJL01000007.1"/>
</dbReference>
<evidence type="ECO:0000313" key="5">
    <source>
        <dbReference type="Proteomes" id="UP000186437"/>
    </source>
</evidence>
<accession>A0A1Q8EF31</accession>
<feature type="region of interest" description="Disordered" evidence="1">
    <location>
        <begin position="689"/>
        <end position="712"/>
    </location>
</feature>
<protein>
    <submittedName>
        <fullName evidence="4">Histidine triad protein</fullName>
    </submittedName>
</protein>
<dbReference type="InterPro" id="IPR006270">
    <property type="entry name" value="Strep_his_triad_rpt"/>
</dbReference>
<reference evidence="5" key="2">
    <citation type="submission" date="2016-12" db="EMBL/GenBank/DDBJ databases">
        <authorList>
            <person name="Gulvik C.A."/>
        </authorList>
    </citation>
    <scope>NUCLEOTIDE SEQUENCE [LARGE SCALE GENOMIC DNA]</scope>
    <source>
        <strain evidence="5">ATCC 51725</strain>
    </source>
</reference>
<evidence type="ECO:0000256" key="2">
    <source>
        <dbReference type="SAM" id="SignalP"/>
    </source>
</evidence>
<reference evidence="3" key="1">
    <citation type="submission" date="2016-12" db="EMBL/GenBank/DDBJ databases">
        <authorList>
            <person name="Song W.-J."/>
            <person name="Kurnit D.M."/>
        </authorList>
    </citation>
    <scope>NUCLEOTIDE SEQUENCE [LARGE SCALE GENOMIC DNA]</scope>
    <source>
        <strain evidence="3">ATCC 51725</strain>
    </source>
</reference>
<feature type="region of interest" description="Disordered" evidence="1">
    <location>
        <begin position="238"/>
        <end position="298"/>
    </location>
</feature>
<dbReference type="OrthoDB" id="3264350at2"/>
<feature type="compositionally biased region" description="Basic and acidic residues" evidence="1">
    <location>
        <begin position="45"/>
        <end position="55"/>
    </location>
</feature>
<feature type="region of interest" description="Disordered" evidence="1">
    <location>
        <begin position="384"/>
        <end position="423"/>
    </location>
</feature>
<dbReference type="NCBIfam" id="TIGR01363">
    <property type="entry name" value="strep_his_triad"/>
    <property type="match status" value="2"/>
</dbReference>
<keyword evidence="2" id="KW-0732">Signal</keyword>
<evidence type="ECO:0000313" key="6">
    <source>
        <dbReference type="Proteomes" id="UP000255213"/>
    </source>
</evidence>
<proteinExistence type="predicted"/>
<organism evidence="3 5">
    <name type="scientific">Streptococcus acidominimus</name>
    <dbReference type="NCBI Taxonomy" id="1326"/>
    <lineage>
        <taxon>Bacteria</taxon>
        <taxon>Bacillati</taxon>
        <taxon>Bacillota</taxon>
        <taxon>Bacilli</taxon>
        <taxon>Lactobacillales</taxon>
        <taxon>Streptococcaceae</taxon>
        <taxon>Streptococcus</taxon>
    </lineage>
</organism>
<feature type="chain" id="PRO_5044564177" evidence="2">
    <location>
        <begin position="24"/>
        <end position="784"/>
    </location>
</feature>
<feature type="compositionally biased region" description="Acidic residues" evidence="1">
    <location>
        <begin position="695"/>
        <end position="712"/>
    </location>
</feature>
<feature type="region of interest" description="Disordered" evidence="1">
    <location>
        <begin position="41"/>
        <end position="64"/>
    </location>
</feature>
<dbReference type="SUPFAM" id="SSF142887">
    <property type="entry name" value="PhtA domain-like"/>
    <property type="match status" value="3"/>
</dbReference>
<gene>
    <name evidence="3" type="ORF">BU200_02570</name>
    <name evidence="4" type="ORF">NCTC12957_01544</name>
</gene>